<protein>
    <submittedName>
        <fullName evidence="2">Peptidase</fullName>
    </submittedName>
</protein>
<organism evidence="2 3">
    <name type="scientific">Acetivibrio straminisolvens JCM 21531</name>
    <dbReference type="NCBI Taxonomy" id="1294263"/>
    <lineage>
        <taxon>Bacteria</taxon>
        <taxon>Bacillati</taxon>
        <taxon>Bacillota</taxon>
        <taxon>Clostridia</taxon>
        <taxon>Eubacteriales</taxon>
        <taxon>Oscillospiraceae</taxon>
        <taxon>Acetivibrio</taxon>
    </lineage>
</organism>
<dbReference type="Pfam" id="PF00404">
    <property type="entry name" value="Dockerin_1"/>
    <property type="match status" value="2"/>
</dbReference>
<sequence>MKNKIALLTVVLGIVIVVLGGSMVVNAAHQCNETVIIGDVNLDGLIDALDVTILGRYVNHGQPFTSLLQFVAADVDYDNSVTIQDYNMLKDYVLRNISSFPAGQFYTVYYGDLDGDQLVTSNDKQIVTNAVLNIVNLTLRQLAAADVDGDQIITALDVSYINSHSKDKIDHFPVCPQN</sequence>
<comment type="caution">
    <text evidence="2">The sequence shown here is derived from an EMBL/GenBank/DDBJ whole genome shotgun (WGS) entry which is preliminary data.</text>
</comment>
<dbReference type="InterPro" id="IPR002105">
    <property type="entry name" value="Dockerin_1_rpt"/>
</dbReference>
<dbReference type="InterPro" id="IPR018247">
    <property type="entry name" value="EF_Hand_1_Ca_BS"/>
</dbReference>
<reference evidence="2" key="1">
    <citation type="journal article" date="2014" name="Genome Announc.">
        <title>Draft Genome Sequence of Clostridium straminisolvens Strain JCM 21531T, Isolated from a Cellulose-Degrading Bacterial Community.</title>
        <authorList>
            <person name="Yuki M."/>
            <person name="Oshima K."/>
            <person name="Suda W."/>
            <person name="Sakamoto M."/>
            <person name="Kitamura K."/>
            <person name="Iida T."/>
            <person name="Hattori M."/>
            <person name="Ohkuma M."/>
        </authorList>
    </citation>
    <scope>NUCLEOTIDE SEQUENCE [LARGE SCALE GENOMIC DNA]</scope>
    <source>
        <strain evidence="2">JCM 21531</strain>
    </source>
</reference>
<accession>W4VD17</accession>
<dbReference type="CDD" id="cd14256">
    <property type="entry name" value="Dockerin_I"/>
    <property type="match status" value="2"/>
</dbReference>
<dbReference type="GO" id="GO:0000272">
    <property type="term" value="P:polysaccharide catabolic process"/>
    <property type="evidence" value="ECO:0007669"/>
    <property type="project" value="InterPro"/>
</dbReference>
<feature type="domain" description="Dockerin" evidence="1">
    <location>
        <begin position="33"/>
        <end position="102"/>
    </location>
</feature>
<dbReference type="InterPro" id="IPR016134">
    <property type="entry name" value="Dockerin_dom"/>
</dbReference>
<dbReference type="PROSITE" id="PS00018">
    <property type="entry name" value="EF_HAND_1"/>
    <property type="match status" value="1"/>
</dbReference>
<keyword evidence="3" id="KW-1185">Reference proteome</keyword>
<dbReference type="PROSITE" id="PS51766">
    <property type="entry name" value="DOCKERIN"/>
    <property type="match status" value="2"/>
</dbReference>
<dbReference type="Gene3D" id="1.10.1330.10">
    <property type="entry name" value="Dockerin domain"/>
    <property type="match status" value="2"/>
</dbReference>
<dbReference type="GO" id="GO:0004553">
    <property type="term" value="F:hydrolase activity, hydrolyzing O-glycosyl compounds"/>
    <property type="evidence" value="ECO:0007669"/>
    <property type="project" value="InterPro"/>
</dbReference>
<dbReference type="Proteomes" id="UP000019109">
    <property type="component" value="Unassembled WGS sequence"/>
</dbReference>
<name>W4VD17_9FIRM</name>
<proteinExistence type="predicted"/>
<feature type="domain" description="Dockerin" evidence="1">
    <location>
        <begin position="106"/>
        <end position="174"/>
    </location>
</feature>
<dbReference type="OrthoDB" id="9812811at2"/>
<evidence type="ECO:0000259" key="1">
    <source>
        <dbReference type="PROSITE" id="PS51766"/>
    </source>
</evidence>
<gene>
    <name evidence="2" type="ORF">JCM21531_4278</name>
</gene>
<evidence type="ECO:0000313" key="2">
    <source>
        <dbReference type="EMBL" id="GAE90649.1"/>
    </source>
</evidence>
<dbReference type="InterPro" id="IPR036439">
    <property type="entry name" value="Dockerin_dom_sf"/>
</dbReference>
<dbReference type="SUPFAM" id="SSF63446">
    <property type="entry name" value="Type I dockerin domain"/>
    <property type="match status" value="2"/>
</dbReference>
<evidence type="ECO:0000313" key="3">
    <source>
        <dbReference type="Proteomes" id="UP000019109"/>
    </source>
</evidence>
<dbReference type="EMBL" id="BAVR01000081">
    <property type="protein sequence ID" value="GAE90649.1"/>
    <property type="molecule type" value="Genomic_DNA"/>
</dbReference>
<dbReference type="AlphaFoldDB" id="W4VD17"/>